<dbReference type="RefSeq" id="WP_138307992.1">
    <property type="nucleotide sequence ID" value="NZ_WKPR01000031.1"/>
</dbReference>
<protein>
    <submittedName>
        <fullName evidence="4">TetR family transcriptional regulator</fullName>
    </submittedName>
</protein>
<reference evidence="6 7" key="1">
    <citation type="journal article" date="2019" name="Nat. Med.">
        <title>A library of human gut bacterial isolates paired with longitudinal multiomics data enables mechanistic microbiome research.</title>
        <authorList>
            <person name="Poyet M."/>
            <person name="Groussin M."/>
            <person name="Gibbons S.M."/>
            <person name="Avila-Pacheco J."/>
            <person name="Jiang X."/>
            <person name="Kearney S.M."/>
            <person name="Perrotta A.R."/>
            <person name="Berdy B."/>
            <person name="Zhao S."/>
            <person name="Lieberman T.D."/>
            <person name="Swanson P.K."/>
            <person name="Smith M."/>
            <person name="Roesemann S."/>
            <person name="Alexander J.E."/>
            <person name="Rich S.A."/>
            <person name="Livny J."/>
            <person name="Vlamakis H."/>
            <person name="Clish C."/>
            <person name="Bullock K."/>
            <person name="Deik A."/>
            <person name="Scott J."/>
            <person name="Pierce K.A."/>
            <person name="Xavier R.J."/>
            <person name="Alm E.J."/>
        </authorList>
    </citation>
    <scope>NUCLEOTIDE SEQUENCE [LARGE SCALE GENOMIC DNA]</scope>
    <source>
        <strain evidence="4 7">BIOML-A2</strain>
        <strain evidence="5 6">BIOML-A5</strain>
    </source>
</reference>
<evidence type="ECO:0000259" key="3">
    <source>
        <dbReference type="PROSITE" id="PS50977"/>
    </source>
</evidence>
<dbReference type="Gene3D" id="1.10.357.10">
    <property type="entry name" value="Tetracycline Repressor, domain 2"/>
    <property type="match status" value="1"/>
</dbReference>
<proteinExistence type="predicted"/>
<dbReference type="PRINTS" id="PR00455">
    <property type="entry name" value="HTHTETR"/>
</dbReference>
<evidence type="ECO:0000256" key="2">
    <source>
        <dbReference type="PROSITE-ProRule" id="PRU00335"/>
    </source>
</evidence>
<gene>
    <name evidence="5" type="ORF">GKE90_14000</name>
    <name evidence="4" type="ORF">GKE97_21230</name>
</gene>
<dbReference type="EMBL" id="WKPO01000021">
    <property type="protein sequence ID" value="MSB49795.1"/>
    <property type="molecule type" value="Genomic_DNA"/>
</dbReference>
<feature type="DNA-binding region" description="H-T-H motif" evidence="2">
    <location>
        <begin position="106"/>
        <end position="125"/>
    </location>
</feature>
<evidence type="ECO:0000313" key="4">
    <source>
        <dbReference type="EMBL" id="MSB22003.1"/>
    </source>
</evidence>
<dbReference type="Proteomes" id="UP000434475">
    <property type="component" value="Unassembled WGS sequence"/>
</dbReference>
<dbReference type="Proteomes" id="UP000429811">
    <property type="component" value="Unassembled WGS sequence"/>
</dbReference>
<dbReference type="InterPro" id="IPR001647">
    <property type="entry name" value="HTH_TetR"/>
</dbReference>
<evidence type="ECO:0000256" key="1">
    <source>
        <dbReference type="ARBA" id="ARBA00023125"/>
    </source>
</evidence>
<dbReference type="EMBL" id="WKPR01000031">
    <property type="protein sequence ID" value="MSB22003.1"/>
    <property type="molecule type" value="Genomic_DNA"/>
</dbReference>
<dbReference type="InterPro" id="IPR009057">
    <property type="entry name" value="Homeodomain-like_sf"/>
</dbReference>
<sequence length="288" mass="33244">MSWRALLQHTKEGFWVRASSDRIKNTMKQAKYFILTAQDLQGCKQKYAIRHIDRIFVVCYIKSSGFKLVDLIEQRWHMAKRIAGVTEKLLECAKEEFMRNGYENASLRVIAEKAGSSKGAIYIRYPDKESLYRSLVQPAMDDFCGLIQSALEQFNQLPGSEQTSQMCSFSDHGFWASVDYIYDHFDEFKLLLTSGENSTYQEFLHRIVELDNQCTMRYIQASGNDAISSGRLTPELGHLLSSAFYTGMFEVVIHDMPKDQAVEHIQRMRRFYTAGWKTIFFGDGGENH</sequence>
<dbReference type="SUPFAM" id="SSF46689">
    <property type="entry name" value="Homeodomain-like"/>
    <property type="match status" value="1"/>
</dbReference>
<dbReference type="PROSITE" id="PS50977">
    <property type="entry name" value="HTH_TETR_2"/>
    <property type="match status" value="1"/>
</dbReference>
<evidence type="ECO:0000313" key="6">
    <source>
        <dbReference type="Proteomes" id="UP000429811"/>
    </source>
</evidence>
<dbReference type="AlphaFoldDB" id="A0A6I2R918"/>
<keyword evidence="1 2" id="KW-0238">DNA-binding</keyword>
<dbReference type="Pfam" id="PF00440">
    <property type="entry name" value="TetR_N"/>
    <property type="match status" value="1"/>
</dbReference>
<accession>A0A6I2R918</accession>
<evidence type="ECO:0000313" key="7">
    <source>
        <dbReference type="Proteomes" id="UP000434475"/>
    </source>
</evidence>
<organism evidence="4 7">
    <name type="scientific">Flavonifractor plautii</name>
    <name type="common">Fusobacterium plautii</name>
    <dbReference type="NCBI Taxonomy" id="292800"/>
    <lineage>
        <taxon>Bacteria</taxon>
        <taxon>Bacillati</taxon>
        <taxon>Bacillota</taxon>
        <taxon>Clostridia</taxon>
        <taxon>Eubacteriales</taxon>
        <taxon>Oscillospiraceae</taxon>
        <taxon>Flavonifractor</taxon>
    </lineage>
</organism>
<evidence type="ECO:0000313" key="5">
    <source>
        <dbReference type="EMBL" id="MSB49795.1"/>
    </source>
</evidence>
<comment type="caution">
    <text evidence="4">The sequence shown here is derived from an EMBL/GenBank/DDBJ whole genome shotgun (WGS) entry which is preliminary data.</text>
</comment>
<dbReference type="GO" id="GO:0003677">
    <property type="term" value="F:DNA binding"/>
    <property type="evidence" value="ECO:0007669"/>
    <property type="project" value="UniProtKB-UniRule"/>
</dbReference>
<feature type="domain" description="HTH tetR-type" evidence="3">
    <location>
        <begin position="83"/>
        <end position="143"/>
    </location>
</feature>
<name>A0A6I2R918_FLAPL</name>